<keyword evidence="5 9" id="KW-0653">Protein transport</keyword>
<feature type="region of interest" description="Disordered" evidence="10">
    <location>
        <begin position="80"/>
        <end position="111"/>
    </location>
</feature>
<evidence type="ECO:0000256" key="10">
    <source>
        <dbReference type="SAM" id="MobiDB-lite"/>
    </source>
</evidence>
<comment type="subcellular location">
    <subcellularLocation>
        <location evidence="1 9">Cell membrane</location>
        <topology evidence="1 9">Single-pass membrane protein</topology>
    </subcellularLocation>
</comment>
<evidence type="ECO:0000256" key="1">
    <source>
        <dbReference type="ARBA" id="ARBA00004162"/>
    </source>
</evidence>
<evidence type="ECO:0000313" key="12">
    <source>
        <dbReference type="Proteomes" id="UP001500212"/>
    </source>
</evidence>
<evidence type="ECO:0000256" key="8">
    <source>
        <dbReference type="ARBA" id="ARBA00023136"/>
    </source>
</evidence>
<evidence type="ECO:0000256" key="4">
    <source>
        <dbReference type="ARBA" id="ARBA00022692"/>
    </source>
</evidence>
<comment type="similarity">
    <text evidence="9">Belongs to the TatA/E family.</text>
</comment>
<dbReference type="PRINTS" id="PR01506">
    <property type="entry name" value="TATBPROTEIN"/>
</dbReference>
<gene>
    <name evidence="9" type="primary">tatA</name>
    <name evidence="11" type="ORF">GCM10023195_02240</name>
</gene>
<keyword evidence="6 9" id="KW-1133">Transmembrane helix</keyword>
<keyword evidence="7 9" id="KW-0811">Translocation</keyword>
<keyword evidence="2 9" id="KW-0813">Transport</keyword>
<feature type="transmembrane region" description="Helical" evidence="9">
    <location>
        <begin position="6"/>
        <end position="26"/>
    </location>
</feature>
<dbReference type="NCBIfam" id="NF001854">
    <property type="entry name" value="PRK00575.1"/>
    <property type="match status" value="1"/>
</dbReference>
<dbReference type="Pfam" id="PF02416">
    <property type="entry name" value="TatA_B_E"/>
    <property type="match status" value="1"/>
</dbReference>
<feature type="compositionally biased region" description="Low complexity" evidence="10">
    <location>
        <begin position="80"/>
        <end position="89"/>
    </location>
</feature>
<evidence type="ECO:0000313" key="11">
    <source>
        <dbReference type="EMBL" id="GAA4601070.1"/>
    </source>
</evidence>
<reference evidence="12" key="1">
    <citation type="journal article" date="2019" name="Int. J. Syst. Evol. Microbiol.">
        <title>The Global Catalogue of Microorganisms (GCM) 10K type strain sequencing project: providing services to taxonomists for standard genome sequencing and annotation.</title>
        <authorList>
            <consortium name="The Broad Institute Genomics Platform"/>
            <consortium name="The Broad Institute Genome Sequencing Center for Infectious Disease"/>
            <person name="Wu L."/>
            <person name="Ma J."/>
        </authorList>
    </citation>
    <scope>NUCLEOTIDE SEQUENCE [LARGE SCALE GENOMIC DNA]</scope>
    <source>
        <strain evidence="12">JCM 17938</strain>
    </source>
</reference>
<dbReference type="HAMAP" id="MF_00236">
    <property type="entry name" value="TatA_E"/>
    <property type="match status" value="1"/>
</dbReference>
<sequence length="111" mass="11777">MPDLGTGEILIIAVVILILFGSAKLPQAARSLGRSMRIFKSETKGLITDEDDQPKARAEAEDARTQAARLREQAALLERQAAGQQQLAGPVDDGTTVSGVPLSQAEHGKKS</sequence>
<name>A0ABP8T8X3_9ACTN</name>
<protein>
    <recommendedName>
        <fullName evidence="9">Sec-independent protein translocase protein TatA</fullName>
    </recommendedName>
</protein>
<evidence type="ECO:0000256" key="6">
    <source>
        <dbReference type="ARBA" id="ARBA00022989"/>
    </source>
</evidence>
<comment type="subunit">
    <text evidence="9">The Tat system comprises two distinct complexes: a TatABC complex, containing multiple copies of TatA, TatB and TatC subunits, and a separate TatA complex, containing only TatA subunits. Substrates initially bind to the TatABC complex, which probably triggers association of the separate TatA complex to form the active translocon.</text>
</comment>
<keyword evidence="12" id="KW-1185">Reference proteome</keyword>
<evidence type="ECO:0000256" key="3">
    <source>
        <dbReference type="ARBA" id="ARBA00022475"/>
    </source>
</evidence>
<evidence type="ECO:0000256" key="5">
    <source>
        <dbReference type="ARBA" id="ARBA00022927"/>
    </source>
</evidence>
<dbReference type="InterPro" id="IPR006312">
    <property type="entry name" value="TatA/E"/>
</dbReference>
<dbReference type="PANTHER" id="PTHR42982:SF1">
    <property type="entry name" value="SEC-INDEPENDENT PROTEIN TRANSLOCASE PROTEIN TATA"/>
    <property type="match status" value="1"/>
</dbReference>
<keyword evidence="4 9" id="KW-0812">Transmembrane</keyword>
<organism evidence="11 12">
    <name type="scientific">Actinoallomurus liliacearum</name>
    <dbReference type="NCBI Taxonomy" id="1080073"/>
    <lineage>
        <taxon>Bacteria</taxon>
        <taxon>Bacillati</taxon>
        <taxon>Actinomycetota</taxon>
        <taxon>Actinomycetes</taxon>
        <taxon>Streptosporangiales</taxon>
        <taxon>Thermomonosporaceae</taxon>
        <taxon>Actinoallomurus</taxon>
    </lineage>
</organism>
<keyword evidence="3 9" id="KW-1003">Cell membrane</keyword>
<dbReference type="InterPro" id="IPR003369">
    <property type="entry name" value="TatA/B/E"/>
</dbReference>
<feature type="region of interest" description="Disordered" evidence="10">
    <location>
        <begin position="43"/>
        <end position="67"/>
    </location>
</feature>
<dbReference type="RefSeq" id="WP_345346659.1">
    <property type="nucleotide sequence ID" value="NZ_BAABHJ010000001.1"/>
</dbReference>
<evidence type="ECO:0000256" key="2">
    <source>
        <dbReference type="ARBA" id="ARBA00022448"/>
    </source>
</evidence>
<comment type="caution">
    <text evidence="11">The sequence shown here is derived from an EMBL/GenBank/DDBJ whole genome shotgun (WGS) entry which is preliminary data.</text>
</comment>
<accession>A0ABP8T8X3</accession>
<dbReference type="Gene3D" id="1.20.5.3310">
    <property type="match status" value="1"/>
</dbReference>
<evidence type="ECO:0000256" key="7">
    <source>
        <dbReference type="ARBA" id="ARBA00023010"/>
    </source>
</evidence>
<dbReference type="Proteomes" id="UP001500212">
    <property type="component" value="Unassembled WGS sequence"/>
</dbReference>
<dbReference type="NCBIfam" id="TIGR01411">
    <property type="entry name" value="tatAE"/>
    <property type="match status" value="1"/>
</dbReference>
<evidence type="ECO:0000256" key="9">
    <source>
        <dbReference type="HAMAP-Rule" id="MF_00236"/>
    </source>
</evidence>
<feature type="compositionally biased region" description="Basic and acidic residues" evidence="10">
    <location>
        <begin position="53"/>
        <end position="67"/>
    </location>
</feature>
<dbReference type="EMBL" id="BAABHJ010000001">
    <property type="protein sequence ID" value="GAA4601070.1"/>
    <property type="molecule type" value="Genomic_DNA"/>
</dbReference>
<keyword evidence="8 9" id="KW-0472">Membrane</keyword>
<dbReference type="PANTHER" id="PTHR42982">
    <property type="entry name" value="SEC-INDEPENDENT PROTEIN TRANSLOCASE PROTEIN TATA"/>
    <property type="match status" value="1"/>
</dbReference>
<comment type="function">
    <text evidence="9">Part of the twin-arginine translocation (Tat) system that transports large folded proteins containing a characteristic twin-arginine motif in their signal peptide across membranes. TatA could form the protein-conducting channel of the Tat system.</text>
</comment>
<proteinExistence type="inferred from homology"/>